<evidence type="ECO:0000256" key="1">
    <source>
        <dbReference type="SAM" id="SignalP"/>
    </source>
</evidence>
<comment type="caution">
    <text evidence="2">The sequence shown here is derived from an EMBL/GenBank/DDBJ whole genome shotgun (WGS) entry which is preliminary data.</text>
</comment>
<keyword evidence="1" id="KW-0732">Signal</keyword>
<dbReference type="AlphaFoldDB" id="A0A9W7DU58"/>
<dbReference type="EMBL" id="BRXW01000453">
    <property type="protein sequence ID" value="GMH56404.1"/>
    <property type="molecule type" value="Genomic_DNA"/>
</dbReference>
<gene>
    <name evidence="2" type="ORF">TrLO_g5953</name>
</gene>
<evidence type="ECO:0000313" key="3">
    <source>
        <dbReference type="Proteomes" id="UP001165122"/>
    </source>
</evidence>
<accession>A0A9W7DU58</accession>
<name>A0A9W7DU58_9STRA</name>
<protein>
    <submittedName>
        <fullName evidence="2">Uncharacterized protein</fullName>
    </submittedName>
</protein>
<dbReference type="Proteomes" id="UP001165122">
    <property type="component" value="Unassembled WGS sequence"/>
</dbReference>
<organism evidence="2 3">
    <name type="scientific">Triparma laevis f. longispina</name>
    <dbReference type="NCBI Taxonomy" id="1714387"/>
    <lineage>
        <taxon>Eukaryota</taxon>
        <taxon>Sar</taxon>
        <taxon>Stramenopiles</taxon>
        <taxon>Ochrophyta</taxon>
        <taxon>Bolidophyceae</taxon>
        <taxon>Parmales</taxon>
        <taxon>Triparmaceae</taxon>
        <taxon>Triparma</taxon>
    </lineage>
</organism>
<keyword evidence="3" id="KW-1185">Reference proteome</keyword>
<feature type="chain" id="PRO_5040751460" evidence="1">
    <location>
        <begin position="19"/>
        <end position="67"/>
    </location>
</feature>
<reference evidence="3" key="1">
    <citation type="journal article" date="2023" name="Commun. Biol.">
        <title>Genome analysis of Parmales, the sister group of diatoms, reveals the evolutionary specialization of diatoms from phago-mixotrophs to photoautotrophs.</title>
        <authorList>
            <person name="Ban H."/>
            <person name="Sato S."/>
            <person name="Yoshikawa S."/>
            <person name="Yamada K."/>
            <person name="Nakamura Y."/>
            <person name="Ichinomiya M."/>
            <person name="Sato N."/>
            <person name="Blanc-Mathieu R."/>
            <person name="Endo H."/>
            <person name="Kuwata A."/>
            <person name="Ogata H."/>
        </authorList>
    </citation>
    <scope>NUCLEOTIDE SEQUENCE [LARGE SCALE GENOMIC DNA]</scope>
    <source>
        <strain evidence="3">NIES 3700</strain>
    </source>
</reference>
<sequence>MKFAALSALAAATVVVSASIGRLVGLKSPVPHDKGPVHPFFAIDGPAPNDLNRCPMLPKAKRFRVQA</sequence>
<feature type="signal peptide" evidence="1">
    <location>
        <begin position="1"/>
        <end position="18"/>
    </location>
</feature>
<proteinExistence type="predicted"/>
<evidence type="ECO:0000313" key="2">
    <source>
        <dbReference type="EMBL" id="GMH56404.1"/>
    </source>
</evidence>